<dbReference type="GO" id="GO:0005737">
    <property type="term" value="C:cytoplasm"/>
    <property type="evidence" value="ECO:0007669"/>
    <property type="project" value="TreeGrafter"/>
</dbReference>
<dbReference type="Proteomes" id="UP000326396">
    <property type="component" value="Linkage Group LG16"/>
</dbReference>
<evidence type="ECO:0000256" key="1">
    <source>
        <dbReference type="ARBA" id="ARBA00022857"/>
    </source>
</evidence>
<protein>
    <submittedName>
        <fullName evidence="3">Uncharacterized protein</fullName>
    </submittedName>
</protein>
<dbReference type="PANTHER" id="PTHR43625:SF40">
    <property type="entry name" value="ALDO-KETO REDUCTASE YAKC [NADP(+)]"/>
    <property type="match status" value="1"/>
</dbReference>
<keyword evidence="4" id="KW-1185">Reference proteome</keyword>
<accession>A0A5N6P1A5</accession>
<dbReference type="InterPro" id="IPR036812">
    <property type="entry name" value="NAD(P)_OxRdtase_dom_sf"/>
</dbReference>
<dbReference type="AlphaFoldDB" id="A0A5N6P1A5"/>
<evidence type="ECO:0000313" key="4">
    <source>
        <dbReference type="Proteomes" id="UP000326396"/>
    </source>
</evidence>
<keyword evidence="2" id="KW-0560">Oxidoreductase</keyword>
<dbReference type="SUPFAM" id="SSF51430">
    <property type="entry name" value="NAD(P)-linked oxidoreductase"/>
    <property type="match status" value="1"/>
</dbReference>
<evidence type="ECO:0000256" key="2">
    <source>
        <dbReference type="ARBA" id="ARBA00023002"/>
    </source>
</evidence>
<dbReference type="PANTHER" id="PTHR43625">
    <property type="entry name" value="AFLATOXIN B1 ALDEHYDE REDUCTASE"/>
    <property type="match status" value="1"/>
</dbReference>
<organism evidence="3 4">
    <name type="scientific">Mikania micrantha</name>
    <name type="common">bitter vine</name>
    <dbReference type="NCBI Taxonomy" id="192012"/>
    <lineage>
        <taxon>Eukaryota</taxon>
        <taxon>Viridiplantae</taxon>
        <taxon>Streptophyta</taxon>
        <taxon>Embryophyta</taxon>
        <taxon>Tracheophyta</taxon>
        <taxon>Spermatophyta</taxon>
        <taxon>Magnoliopsida</taxon>
        <taxon>eudicotyledons</taxon>
        <taxon>Gunneridae</taxon>
        <taxon>Pentapetalae</taxon>
        <taxon>asterids</taxon>
        <taxon>campanulids</taxon>
        <taxon>Asterales</taxon>
        <taxon>Asteraceae</taxon>
        <taxon>Asteroideae</taxon>
        <taxon>Heliantheae alliance</taxon>
        <taxon>Eupatorieae</taxon>
        <taxon>Mikania</taxon>
    </lineage>
</organism>
<dbReference type="InterPro" id="IPR050791">
    <property type="entry name" value="Aldo-Keto_reductase"/>
</dbReference>
<dbReference type="Gene3D" id="3.20.20.100">
    <property type="entry name" value="NADP-dependent oxidoreductase domain"/>
    <property type="match status" value="1"/>
</dbReference>
<dbReference type="EMBL" id="SZYD01000008">
    <property type="protein sequence ID" value="KAD5508833.1"/>
    <property type="molecule type" value="Genomic_DNA"/>
</dbReference>
<dbReference type="OrthoDB" id="37537at2759"/>
<dbReference type="GO" id="GO:0016491">
    <property type="term" value="F:oxidoreductase activity"/>
    <property type="evidence" value="ECO:0007669"/>
    <property type="project" value="UniProtKB-KW"/>
</dbReference>
<gene>
    <name evidence="3" type="ORF">E3N88_16536</name>
</gene>
<sequence length="278" mass="31117">MMNEGHVQVTWTKGWTVRLTTQRDEGSNRDSGEEQMTFDEGARSVGYLRLRATRGVICDSLWPCSLFAAVTLVLAGLPLFTGVRCDQGVSTADGALGIGFVSNVKKVKLGSQGMEASPATIRRAHAVHPITAVQLEWSLWSRDVEEDPKSAIRIRNWDRTIRSTGYWVLCIWSKGFMVLGFYQGCMERTLITINTYLSKSVKWHIERDAPRLNWHWLGSYTRIVNLNQNLGALTVKLTAQDMVELESLASFMGARMPAKILATCYKNVDSPPLSSRKS</sequence>
<evidence type="ECO:0000313" key="3">
    <source>
        <dbReference type="EMBL" id="KAD5508833.1"/>
    </source>
</evidence>
<proteinExistence type="predicted"/>
<keyword evidence="1" id="KW-0521">NADP</keyword>
<comment type="caution">
    <text evidence="3">The sequence shown here is derived from an EMBL/GenBank/DDBJ whole genome shotgun (WGS) entry which is preliminary data.</text>
</comment>
<name>A0A5N6P1A5_9ASTR</name>
<reference evidence="3 4" key="1">
    <citation type="submission" date="2019-05" db="EMBL/GenBank/DDBJ databases">
        <title>Mikania micrantha, genome provides insights into the molecular mechanism of rapid growth.</title>
        <authorList>
            <person name="Liu B."/>
        </authorList>
    </citation>
    <scope>NUCLEOTIDE SEQUENCE [LARGE SCALE GENOMIC DNA]</scope>
    <source>
        <strain evidence="3">NLD-2019</strain>
        <tissue evidence="3">Leaf</tissue>
    </source>
</reference>